<dbReference type="Proteomes" id="UP000247476">
    <property type="component" value="Unassembled WGS sequence"/>
</dbReference>
<dbReference type="EMBL" id="QJVJ01000001">
    <property type="protein sequence ID" value="PYI57010.1"/>
    <property type="molecule type" value="Genomic_DNA"/>
</dbReference>
<evidence type="ECO:0000313" key="2">
    <source>
        <dbReference type="Proteomes" id="UP000247476"/>
    </source>
</evidence>
<organism evidence="1 2">
    <name type="scientific">Paenibacillus flagellatus</name>
    <dbReference type="NCBI Taxonomy" id="2211139"/>
    <lineage>
        <taxon>Bacteria</taxon>
        <taxon>Bacillati</taxon>
        <taxon>Bacillota</taxon>
        <taxon>Bacilli</taxon>
        <taxon>Bacillales</taxon>
        <taxon>Paenibacillaceae</taxon>
        <taxon>Paenibacillus</taxon>
    </lineage>
</organism>
<name>A0A2V5KNV9_9BACL</name>
<dbReference type="OrthoDB" id="2974702at2"/>
<dbReference type="RefSeq" id="WP_110838051.1">
    <property type="nucleotide sequence ID" value="NZ_QJVJ01000001.1"/>
</dbReference>
<evidence type="ECO:0008006" key="3">
    <source>
        <dbReference type="Google" id="ProtNLM"/>
    </source>
</evidence>
<comment type="caution">
    <text evidence="1">The sequence shown here is derived from an EMBL/GenBank/DDBJ whole genome shotgun (WGS) entry which is preliminary data.</text>
</comment>
<accession>A0A2V5KNV9</accession>
<keyword evidence="2" id="KW-1185">Reference proteome</keyword>
<gene>
    <name evidence="1" type="ORF">DLM86_00750</name>
</gene>
<dbReference type="AlphaFoldDB" id="A0A2V5KNV9"/>
<reference evidence="1 2" key="1">
    <citation type="submission" date="2018-05" db="EMBL/GenBank/DDBJ databases">
        <title>Paenibacillus flagellatus sp. nov., isolated from selenium mineral soil.</title>
        <authorList>
            <person name="Dai X."/>
        </authorList>
    </citation>
    <scope>NUCLEOTIDE SEQUENCE [LARGE SCALE GENOMIC DNA]</scope>
    <source>
        <strain evidence="1 2">DXL2</strain>
    </source>
</reference>
<evidence type="ECO:0000313" key="1">
    <source>
        <dbReference type="EMBL" id="PYI57010.1"/>
    </source>
</evidence>
<protein>
    <recommendedName>
        <fullName evidence="3">Bacteriophage SP-beta YorD domain-containing protein</fullName>
    </recommendedName>
</protein>
<sequence length="131" mass="14498">MKEAYKIGLDGQFIEPELVTLDEKGVAEIYETPAPTEETPEPEPVLVGYRVAVPLPPGLYKPRFDLATGEWAEALTPEEIDAIRNAPQPETPEQKIARLEQDKAALLQQLAQTNTDMAAFMDFVFGQLGLD</sequence>
<proteinExistence type="predicted"/>